<proteinExistence type="predicted"/>
<feature type="chain" id="PRO_5041215184" evidence="1">
    <location>
        <begin position="19"/>
        <end position="143"/>
    </location>
</feature>
<dbReference type="RefSeq" id="WP_306682182.1">
    <property type="nucleotide sequence ID" value="NZ_CP132914.1"/>
</dbReference>
<protein>
    <submittedName>
        <fullName evidence="2">Uncharacterized protein</fullName>
    </submittedName>
</protein>
<feature type="signal peptide" evidence="1">
    <location>
        <begin position="1"/>
        <end position="18"/>
    </location>
</feature>
<evidence type="ECO:0000256" key="1">
    <source>
        <dbReference type="SAM" id="SignalP"/>
    </source>
</evidence>
<dbReference type="GeneID" id="301340141"/>
<dbReference type="EMBL" id="CP132914">
    <property type="protein sequence ID" value="WMB71378.1"/>
    <property type="molecule type" value="Genomic_DNA"/>
</dbReference>
<sequence length="143" mass="16241">MKTVLFAFLIFISANVMSQEYAPGQTWEYKTRDTEKSSKLTILKVEKYDDLGEVIHIRIDQVKMINPIKGNEITDIPHLPFKKKALDSSITKFKGMETVPDFQEGYDTWKAAYDEGQAGAFETTVKETLEALLGAEWIEKEGA</sequence>
<dbReference type="Proteomes" id="UP001236800">
    <property type="component" value="Chromosome"/>
</dbReference>
<dbReference type="KEGG" id="sog:RA178_13120"/>
<gene>
    <name evidence="2" type="ORF">RA178_13120</name>
</gene>
<reference evidence="2" key="1">
    <citation type="submission" date="2023-08" db="EMBL/GenBank/DDBJ databases">
        <title>Complete genome sequence of Shewanella oncorhynchi Z-P2, a siderophore putrebactin-producing bacterium.</title>
        <authorList>
            <person name="Zhang Y."/>
        </authorList>
    </citation>
    <scope>NUCLEOTIDE SEQUENCE</scope>
    <source>
        <strain evidence="2">Z-P2</strain>
    </source>
</reference>
<keyword evidence="1" id="KW-0732">Signal</keyword>
<accession>A0AA50Q4V4</accession>
<name>A0AA50Q4V4_9GAMM</name>
<dbReference type="AlphaFoldDB" id="A0AA50Q4V4"/>
<organism evidence="2">
    <name type="scientific">Shewanella oncorhynchi</name>
    <dbReference type="NCBI Taxonomy" id="2726434"/>
    <lineage>
        <taxon>Bacteria</taxon>
        <taxon>Pseudomonadati</taxon>
        <taxon>Pseudomonadota</taxon>
        <taxon>Gammaproteobacteria</taxon>
        <taxon>Alteromonadales</taxon>
        <taxon>Shewanellaceae</taxon>
        <taxon>Shewanella</taxon>
    </lineage>
</organism>
<evidence type="ECO:0000313" key="2">
    <source>
        <dbReference type="EMBL" id="WMB71378.1"/>
    </source>
</evidence>